<dbReference type="Gene3D" id="1.20.1250.20">
    <property type="entry name" value="MFS general substrate transporter like domains"/>
    <property type="match status" value="2"/>
</dbReference>
<feature type="transmembrane region" description="Helical" evidence="6">
    <location>
        <begin position="165"/>
        <end position="184"/>
    </location>
</feature>
<dbReference type="EMBL" id="CP002117">
    <property type="protein sequence ID" value="ADN35831.1"/>
    <property type="molecule type" value="Genomic_DNA"/>
</dbReference>
<feature type="transmembrane region" description="Helical" evidence="6">
    <location>
        <begin position="196"/>
        <end position="215"/>
    </location>
</feature>
<evidence type="ECO:0000256" key="2">
    <source>
        <dbReference type="ARBA" id="ARBA00022448"/>
    </source>
</evidence>
<dbReference type="PANTHER" id="PTHR42718">
    <property type="entry name" value="MAJOR FACILITATOR SUPERFAMILY MULTIDRUG TRANSPORTER MFSC"/>
    <property type="match status" value="1"/>
</dbReference>
<feature type="transmembrane region" description="Helical" evidence="6">
    <location>
        <begin position="221"/>
        <end position="240"/>
    </location>
</feature>
<feature type="transmembrane region" description="Helical" evidence="6">
    <location>
        <begin position="43"/>
        <end position="64"/>
    </location>
</feature>
<dbReference type="InterPro" id="IPR036259">
    <property type="entry name" value="MFS_trans_sf"/>
</dbReference>
<evidence type="ECO:0000256" key="5">
    <source>
        <dbReference type="ARBA" id="ARBA00023136"/>
    </source>
</evidence>
<feature type="domain" description="Major facilitator superfamily (MFS) profile" evidence="7">
    <location>
        <begin position="10"/>
        <end position="457"/>
    </location>
</feature>
<sequence length="459" mass="49321" precursor="true">MKSRFTGRVALFIAVLAGFLTPFDSSAVNIALPTIGTEFSMDAITLSWVATAYLLASAAFLVPTGRIADIVGRKKVFKIGLSVFTIASFLMIFSVSPEMIIALRVIQGIGSAMIFGTAVAILTSAVPPAERGKSLGIYITSVYLGLAAGPFLGGLLTGYLGWRSIFLINVPLGLLTLAMIHLMMKEEWADARGEHFDLAGSLLYGFSLVGVMYGLSLLPDAAGYIIAIAGAVLLAAFVWWEIHEKSPVLEMKLFIENRVFAFSNLAALINYSATFAVTFFMSLYLQYIRGLSPEYAGLVLIIQPITQAAISPFAGKLSDRIEPGIIASTGMALNAFGLFLLVFISDSTPFVLFAAVLAVLGLGFGLFSSPNLNAIMTSVEKKYYGIASGTQGTMRLIGQMLSMGMATMILAFFIGRVVITIDNHARFISGMHAAFALFTILCIVGVFFSMVRGKLRRDE</sequence>
<dbReference type="PROSITE" id="PS50850">
    <property type="entry name" value="MFS"/>
    <property type="match status" value="1"/>
</dbReference>
<dbReference type="AlphaFoldDB" id="E1RKH8"/>
<gene>
    <name evidence="8" type="ordered locus">Mpet_1064</name>
</gene>
<dbReference type="STRING" id="679926.Mpet_1064"/>
<keyword evidence="3 6" id="KW-0812">Transmembrane</keyword>
<accession>E1RKH8</accession>
<dbReference type="eggNOG" id="arCOG00143">
    <property type="taxonomic scope" value="Archaea"/>
</dbReference>
<name>E1RKH8_METP4</name>
<feature type="transmembrane region" description="Helical" evidence="6">
    <location>
        <begin position="135"/>
        <end position="159"/>
    </location>
</feature>
<dbReference type="GO" id="GO:0022857">
    <property type="term" value="F:transmembrane transporter activity"/>
    <property type="evidence" value="ECO:0007669"/>
    <property type="project" value="InterPro"/>
</dbReference>
<dbReference type="FunFam" id="1.20.1250.20:FF:000503">
    <property type="entry name" value="Drug resistance transporter, EmrB/QacA subfamily"/>
    <property type="match status" value="1"/>
</dbReference>
<dbReference type="CDD" id="cd17321">
    <property type="entry name" value="MFS_MMR_MDR_like"/>
    <property type="match status" value="1"/>
</dbReference>
<feature type="transmembrane region" description="Helical" evidence="6">
    <location>
        <begin position="101"/>
        <end position="123"/>
    </location>
</feature>
<evidence type="ECO:0000256" key="3">
    <source>
        <dbReference type="ARBA" id="ARBA00022692"/>
    </source>
</evidence>
<feature type="transmembrane region" description="Helical" evidence="6">
    <location>
        <begin position="431"/>
        <end position="451"/>
    </location>
</feature>
<evidence type="ECO:0000256" key="6">
    <source>
        <dbReference type="SAM" id="Phobius"/>
    </source>
</evidence>
<keyword evidence="4 6" id="KW-1133">Transmembrane helix</keyword>
<comment type="subcellular location">
    <subcellularLocation>
        <location evidence="1">Membrane</location>
        <topology evidence="1">Multi-pass membrane protein</topology>
    </subcellularLocation>
</comment>
<dbReference type="Proteomes" id="UP000006565">
    <property type="component" value="Chromosome"/>
</dbReference>
<feature type="transmembrane region" description="Helical" evidence="6">
    <location>
        <begin position="295"/>
        <end position="313"/>
    </location>
</feature>
<dbReference type="SUPFAM" id="SSF103473">
    <property type="entry name" value="MFS general substrate transporter"/>
    <property type="match status" value="1"/>
</dbReference>
<dbReference type="PRINTS" id="PR01036">
    <property type="entry name" value="TCRTETB"/>
</dbReference>
<dbReference type="OrthoDB" id="117970at2157"/>
<dbReference type="RefSeq" id="WP_013329009.1">
    <property type="nucleotide sequence ID" value="NC_014507.1"/>
</dbReference>
<evidence type="ECO:0000313" key="8">
    <source>
        <dbReference type="EMBL" id="ADN35831.1"/>
    </source>
</evidence>
<evidence type="ECO:0000259" key="7">
    <source>
        <dbReference type="PROSITE" id="PS50850"/>
    </source>
</evidence>
<protein>
    <submittedName>
        <fullName evidence="8">Major facilitator superfamily MFS_1</fullName>
    </submittedName>
</protein>
<proteinExistence type="predicted"/>
<dbReference type="GO" id="GO:0016020">
    <property type="term" value="C:membrane"/>
    <property type="evidence" value="ECO:0007669"/>
    <property type="project" value="UniProtKB-SubCell"/>
</dbReference>
<feature type="transmembrane region" description="Helical" evidence="6">
    <location>
        <begin position="350"/>
        <end position="375"/>
    </location>
</feature>
<dbReference type="KEGG" id="mpi:Mpet_1064"/>
<organism evidence="8 9">
    <name type="scientific">Methanolacinia petrolearia (strain DSM 11571 / OCM 486 / SEBR 4847)</name>
    <name type="common">Methanoplanus petrolearius</name>
    <dbReference type="NCBI Taxonomy" id="679926"/>
    <lineage>
        <taxon>Archaea</taxon>
        <taxon>Methanobacteriati</taxon>
        <taxon>Methanobacteriota</taxon>
        <taxon>Stenosarchaea group</taxon>
        <taxon>Methanomicrobia</taxon>
        <taxon>Methanomicrobiales</taxon>
        <taxon>Methanomicrobiaceae</taxon>
        <taxon>Methanolacinia</taxon>
    </lineage>
</organism>
<feature type="transmembrane region" description="Helical" evidence="6">
    <location>
        <begin position="396"/>
        <end position="419"/>
    </location>
</feature>
<keyword evidence="5 6" id="KW-0472">Membrane</keyword>
<keyword evidence="2" id="KW-0813">Transport</keyword>
<evidence type="ECO:0000313" key="9">
    <source>
        <dbReference type="Proteomes" id="UP000006565"/>
    </source>
</evidence>
<evidence type="ECO:0000256" key="4">
    <source>
        <dbReference type="ARBA" id="ARBA00022989"/>
    </source>
</evidence>
<feature type="transmembrane region" description="Helical" evidence="6">
    <location>
        <begin position="325"/>
        <end position="344"/>
    </location>
</feature>
<dbReference type="Pfam" id="PF07690">
    <property type="entry name" value="MFS_1"/>
    <property type="match status" value="1"/>
</dbReference>
<keyword evidence="9" id="KW-1185">Reference proteome</keyword>
<dbReference type="HOGENOM" id="CLU_000960_28_3_2"/>
<feature type="transmembrane region" description="Helical" evidence="6">
    <location>
        <begin position="261"/>
        <end position="283"/>
    </location>
</feature>
<dbReference type="InterPro" id="IPR005829">
    <property type="entry name" value="Sugar_transporter_CS"/>
</dbReference>
<feature type="transmembrane region" description="Helical" evidence="6">
    <location>
        <begin position="76"/>
        <end position="95"/>
    </location>
</feature>
<reference evidence="8 9" key="1">
    <citation type="journal article" date="2010" name="Stand. Genomic Sci.">
        <title>Complete genome sequence of Methanoplanus petrolearius type strain (SEBR 4847).</title>
        <authorList>
            <person name="Brambilla E."/>
            <person name="Djao O.D."/>
            <person name="Daligault H."/>
            <person name="Lapidus A."/>
            <person name="Lucas S."/>
            <person name="Hammon N."/>
            <person name="Nolan M."/>
            <person name="Tice H."/>
            <person name="Cheng J.F."/>
            <person name="Han C."/>
            <person name="Tapia R."/>
            <person name="Goodwin L."/>
            <person name="Pitluck S."/>
            <person name="Liolios K."/>
            <person name="Ivanova N."/>
            <person name="Mavromatis K."/>
            <person name="Mikhailova N."/>
            <person name="Pati A."/>
            <person name="Chen A."/>
            <person name="Palaniappan K."/>
            <person name="Land M."/>
            <person name="Hauser L."/>
            <person name="Chang Y.J."/>
            <person name="Jeffries C.D."/>
            <person name="Rohde M."/>
            <person name="Spring S."/>
            <person name="Sikorski J."/>
            <person name="Goker M."/>
            <person name="Woyke T."/>
            <person name="Bristow J."/>
            <person name="Eisen J.A."/>
            <person name="Markowitz V."/>
            <person name="Hugenholtz P."/>
            <person name="Kyrpides N.C."/>
            <person name="Klenk H.P."/>
        </authorList>
    </citation>
    <scope>NUCLEOTIDE SEQUENCE [LARGE SCALE GENOMIC DNA]</scope>
    <source>
        <strain evidence="9">DSM 11571 / OCM 486 / SEBR 4847</strain>
    </source>
</reference>
<evidence type="ECO:0000256" key="1">
    <source>
        <dbReference type="ARBA" id="ARBA00004141"/>
    </source>
</evidence>
<dbReference type="InterPro" id="IPR020846">
    <property type="entry name" value="MFS_dom"/>
</dbReference>
<dbReference type="PANTHER" id="PTHR42718:SF9">
    <property type="entry name" value="MAJOR FACILITATOR SUPERFAMILY MULTIDRUG TRANSPORTER MFSC"/>
    <property type="match status" value="1"/>
</dbReference>
<dbReference type="PROSITE" id="PS00216">
    <property type="entry name" value="SUGAR_TRANSPORT_1"/>
    <property type="match status" value="1"/>
</dbReference>
<dbReference type="GeneID" id="9743528"/>
<dbReference type="InterPro" id="IPR011701">
    <property type="entry name" value="MFS"/>
</dbReference>